<proteinExistence type="predicted"/>
<evidence type="ECO:0008006" key="3">
    <source>
        <dbReference type="Google" id="ProtNLM"/>
    </source>
</evidence>
<reference evidence="1" key="1">
    <citation type="submission" date="2009-04" db="EMBL/GenBank/DDBJ databases">
        <authorList>
            <person name="Weinstock G."/>
            <person name="Sodergren E."/>
            <person name="Clifton S."/>
            <person name="Fulton L."/>
            <person name="Fulton B."/>
            <person name="Courtney L."/>
            <person name="Fronick C."/>
            <person name="Harrison M."/>
            <person name="Strong C."/>
            <person name="Farmer C."/>
            <person name="Delahaunty K."/>
            <person name="Markovic C."/>
            <person name="Hall O."/>
            <person name="Minx P."/>
            <person name="Tomlinson C."/>
            <person name="Mitreva M."/>
            <person name="Nelson J."/>
            <person name="Hou S."/>
            <person name="Wollam A."/>
            <person name="Pepin K.H."/>
            <person name="Johnson M."/>
            <person name="Bhonagiri V."/>
            <person name="Nash W.E."/>
            <person name="Warren W."/>
            <person name="Chinwalla A."/>
            <person name="Mardis E.R."/>
            <person name="Wilson R.K."/>
        </authorList>
    </citation>
    <scope>NUCLEOTIDE SEQUENCE [LARGE SCALE GENOMIC DNA]</scope>
    <source>
        <strain evidence="1">ATCC 51147</strain>
    </source>
</reference>
<dbReference type="STRING" id="629741.GCWU000324_00365"/>
<gene>
    <name evidence="1" type="ORF">GCWU000324_00365</name>
</gene>
<accession>C4GHN1</accession>
<dbReference type="RefSeq" id="WP_003793701.1">
    <property type="nucleotide sequence ID" value="NZ_GG665871.1"/>
</dbReference>
<dbReference type="Proteomes" id="UP000003009">
    <property type="component" value="Unassembled WGS sequence"/>
</dbReference>
<organism evidence="1 2">
    <name type="scientific">Kingella oralis ATCC 51147</name>
    <dbReference type="NCBI Taxonomy" id="629741"/>
    <lineage>
        <taxon>Bacteria</taxon>
        <taxon>Pseudomonadati</taxon>
        <taxon>Pseudomonadota</taxon>
        <taxon>Betaproteobacteria</taxon>
        <taxon>Neisseriales</taxon>
        <taxon>Neisseriaceae</taxon>
        <taxon>Kingella</taxon>
    </lineage>
</organism>
<sequence length="401" mass="46115">MTRATPAFCSPWARKKKPGKPDEAIELYRQAALWHAANEQTYYRQFMLYQRLGWHAPAEKAAQQFYLCRQTPALKFQQAQLVLQMQDYPRGFRQREKAVANVALYHRSPFPPEGDDILAKRWQRQSPKGKTFVIWSELGLSDEIMFAQLAHLFKRQLGVAKLIVLAHADAAALLQTHPDIDEAFDVATWHEHLTEFDFWKFPYALLTRFDRPFETLPKRHPYLFAEKAQKRRFIGVFPLNRSRARIGLAWRNADIPEDDIRSVYDVQDLDALVAAAPDAHWVCLQQNLTAAEKQWLEKHRIAQFSDEIGGLADLAGLMAHLDFVVSTDTPVIHLAGAMGIEGAVMLSAPAYAWNWGIVGSKRNMWYPTVENWHAPHPLASWREIISEAAQHLHAHLHNRTF</sequence>
<dbReference type="HOGENOM" id="CLU_686582_0_0_4"/>
<dbReference type="SUPFAM" id="SSF53756">
    <property type="entry name" value="UDP-Glycosyltransferase/glycogen phosphorylase"/>
    <property type="match status" value="1"/>
</dbReference>
<evidence type="ECO:0000313" key="1">
    <source>
        <dbReference type="EMBL" id="EEP68469.1"/>
    </source>
</evidence>
<name>C4GHN1_9NEIS</name>
<comment type="caution">
    <text evidence="1">The sequence shown here is derived from an EMBL/GenBank/DDBJ whole genome shotgun (WGS) entry which is preliminary data.</text>
</comment>
<protein>
    <recommendedName>
        <fullName evidence="3">Tetratricopeptide repeat protein</fullName>
    </recommendedName>
</protein>
<keyword evidence="2" id="KW-1185">Reference proteome</keyword>
<dbReference type="GeneID" id="84907216"/>
<dbReference type="EMBL" id="ACJW02000002">
    <property type="protein sequence ID" value="EEP68469.1"/>
    <property type="molecule type" value="Genomic_DNA"/>
</dbReference>
<dbReference type="OrthoDB" id="9814129at2"/>
<dbReference type="Gene3D" id="3.40.50.2000">
    <property type="entry name" value="Glycogen Phosphorylase B"/>
    <property type="match status" value="1"/>
</dbReference>
<dbReference type="AlphaFoldDB" id="C4GHN1"/>
<evidence type="ECO:0000313" key="2">
    <source>
        <dbReference type="Proteomes" id="UP000003009"/>
    </source>
</evidence>